<dbReference type="NCBIfam" id="NF008354">
    <property type="entry name" value="PRK11143.1"/>
    <property type="match status" value="1"/>
</dbReference>
<feature type="compositionally biased region" description="Basic and acidic residues" evidence="7">
    <location>
        <begin position="416"/>
        <end position="429"/>
    </location>
</feature>
<feature type="domain" description="GP-PDE" evidence="9">
    <location>
        <begin position="98"/>
        <end position="408"/>
    </location>
</feature>
<dbReference type="EMBL" id="AMRG01000001">
    <property type="protein sequence ID" value="EKE87574.1"/>
    <property type="molecule type" value="Genomic_DNA"/>
</dbReference>
<dbReference type="Pfam" id="PF03009">
    <property type="entry name" value="GDPD"/>
    <property type="match status" value="1"/>
</dbReference>
<evidence type="ECO:0000256" key="8">
    <source>
        <dbReference type="SAM" id="SignalP"/>
    </source>
</evidence>
<dbReference type="PROSITE" id="PS51704">
    <property type="entry name" value="GP_PDE"/>
    <property type="match status" value="1"/>
</dbReference>
<name>K2KYD2_9GAMM</name>
<dbReference type="InterPro" id="IPR030395">
    <property type="entry name" value="GP_PDE_dom"/>
</dbReference>
<organism evidence="10 11">
    <name type="scientific">Idiomarina xiamenensis 10-D-4</name>
    <dbReference type="NCBI Taxonomy" id="740709"/>
    <lineage>
        <taxon>Bacteria</taxon>
        <taxon>Pseudomonadati</taxon>
        <taxon>Pseudomonadota</taxon>
        <taxon>Gammaproteobacteria</taxon>
        <taxon>Alteromonadales</taxon>
        <taxon>Idiomarinaceae</taxon>
        <taxon>Idiomarina</taxon>
    </lineage>
</organism>
<comment type="caution">
    <text evidence="10">The sequence shown here is derived from an EMBL/GenBank/DDBJ whole genome shotgun (WGS) entry which is preliminary data.</text>
</comment>
<dbReference type="GO" id="GO:0008889">
    <property type="term" value="F:glycerophosphodiester phosphodiesterase activity"/>
    <property type="evidence" value="ECO:0007669"/>
    <property type="project" value="UniProtKB-EC"/>
</dbReference>
<keyword evidence="3 8" id="KW-0732">Signal</keyword>
<dbReference type="STRING" id="740709.A10D4_00730"/>
<dbReference type="EC" id="3.1.4.46" evidence="2"/>
<dbReference type="eggNOG" id="COG0584">
    <property type="taxonomic scope" value="Bacteria"/>
</dbReference>
<dbReference type="PATRIC" id="fig|740709.3.peg.146"/>
<dbReference type="GO" id="GO:0042597">
    <property type="term" value="C:periplasmic space"/>
    <property type="evidence" value="ECO:0007669"/>
    <property type="project" value="TreeGrafter"/>
</dbReference>
<evidence type="ECO:0000256" key="6">
    <source>
        <dbReference type="ARBA" id="ARBA00047512"/>
    </source>
</evidence>
<evidence type="ECO:0000256" key="5">
    <source>
        <dbReference type="ARBA" id="ARBA00022801"/>
    </source>
</evidence>
<evidence type="ECO:0000256" key="1">
    <source>
        <dbReference type="ARBA" id="ARBA00007277"/>
    </source>
</evidence>
<accession>K2KYD2</accession>
<evidence type="ECO:0000256" key="3">
    <source>
        <dbReference type="ARBA" id="ARBA00022729"/>
    </source>
</evidence>
<comment type="similarity">
    <text evidence="1">Belongs to the glycerophosphoryl diester phosphodiesterase family.</text>
</comment>
<sequence length="448" mass="48755">MSSVNPQSNRLKNIRKKVVVAVLLGGITSTPSWAQGDNDMQQAVVEALQANQQSSSSVEQPSVTADSDQQPVLAQDPLAVEQAQEAQQSPVNVDDKDWIVIAHRGASGYLPEHTLAAAALAHGLGADYLEQDVQLSRDGVPVVLHDLTLGAVSNVADVFPERTRPDGKYYVLDFSVAELKQLRLHDRIDESTGDMRWPNRFDGSAVNFRIATLAEHLALLNGLNKTRDMRTGAYVEIKNAAWYRNQGFDVTAATMAALSRAGYLEPKGSPSPLYLQSFDPEVLRRLLREYHVNAPTVQLIGENEWNEADVDYSAMRSAAGLEALSNTVSAVGVWLPHVLKGVDENGQPQFTDLVKAAHRAGLRVHVYTARADQLPSGTPDYPTLIKWLQQAGVDGVFTDFPGNRVPAKLAAIGRASDAEQHEPDAAHDDTDVDQLPAGAQVDRSKPLR</sequence>
<keyword evidence="5" id="KW-0378">Hydrolase</keyword>
<feature type="chain" id="PRO_5003860211" description="glycerophosphodiester phosphodiesterase" evidence="8">
    <location>
        <begin position="35"/>
        <end position="448"/>
    </location>
</feature>
<proteinExistence type="inferred from homology"/>
<feature type="region of interest" description="Disordered" evidence="7">
    <location>
        <begin position="412"/>
        <end position="448"/>
    </location>
</feature>
<evidence type="ECO:0000256" key="7">
    <source>
        <dbReference type="SAM" id="MobiDB-lite"/>
    </source>
</evidence>
<dbReference type="PANTHER" id="PTHR43620:SF7">
    <property type="entry name" value="GLYCEROPHOSPHODIESTER PHOSPHODIESTERASE GDPD5-RELATED"/>
    <property type="match status" value="1"/>
</dbReference>
<dbReference type="RefSeq" id="WP_008487082.1">
    <property type="nucleotide sequence ID" value="NZ_AMRG01000001.1"/>
</dbReference>
<keyword evidence="11" id="KW-1185">Reference proteome</keyword>
<evidence type="ECO:0000256" key="4">
    <source>
        <dbReference type="ARBA" id="ARBA00022798"/>
    </source>
</evidence>
<dbReference type="Gene3D" id="3.20.20.190">
    <property type="entry name" value="Phosphatidylinositol (PI) phosphodiesterase"/>
    <property type="match status" value="1"/>
</dbReference>
<dbReference type="GO" id="GO:0006071">
    <property type="term" value="P:glycerol metabolic process"/>
    <property type="evidence" value="ECO:0007669"/>
    <property type="project" value="UniProtKB-KW"/>
</dbReference>
<protein>
    <recommendedName>
        <fullName evidence="2">glycerophosphodiester phosphodiesterase</fullName>
        <ecNumber evidence="2">3.1.4.46</ecNumber>
    </recommendedName>
</protein>
<feature type="signal peptide" evidence="8">
    <location>
        <begin position="1"/>
        <end position="34"/>
    </location>
</feature>
<dbReference type="AlphaFoldDB" id="K2KYD2"/>
<dbReference type="Proteomes" id="UP000014115">
    <property type="component" value="Unassembled WGS sequence"/>
</dbReference>
<evidence type="ECO:0000313" key="11">
    <source>
        <dbReference type="Proteomes" id="UP000014115"/>
    </source>
</evidence>
<dbReference type="InterPro" id="IPR017946">
    <property type="entry name" value="PLC-like_Pdiesterase_TIM-brl"/>
</dbReference>
<gene>
    <name evidence="10" type="ORF">A10D4_00730</name>
</gene>
<dbReference type="SUPFAM" id="SSF51695">
    <property type="entry name" value="PLC-like phosphodiesterases"/>
    <property type="match status" value="1"/>
</dbReference>
<evidence type="ECO:0000313" key="10">
    <source>
        <dbReference type="EMBL" id="EKE87574.1"/>
    </source>
</evidence>
<comment type="catalytic activity">
    <reaction evidence="6">
        <text>a sn-glycero-3-phosphodiester + H2O = an alcohol + sn-glycerol 3-phosphate + H(+)</text>
        <dbReference type="Rhea" id="RHEA:12969"/>
        <dbReference type="ChEBI" id="CHEBI:15377"/>
        <dbReference type="ChEBI" id="CHEBI:15378"/>
        <dbReference type="ChEBI" id="CHEBI:30879"/>
        <dbReference type="ChEBI" id="CHEBI:57597"/>
        <dbReference type="ChEBI" id="CHEBI:83408"/>
        <dbReference type="EC" id="3.1.4.46"/>
    </reaction>
</comment>
<evidence type="ECO:0000259" key="9">
    <source>
        <dbReference type="PROSITE" id="PS51704"/>
    </source>
</evidence>
<evidence type="ECO:0000256" key="2">
    <source>
        <dbReference type="ARBA" id="ARBA00012247"/>
    </source>
</evidence>
<keyword evidence="4" id="KW-0319">Glycerol metabolism</keyword>
<dbReference type="PANTHER" id="PTHR43620">
    <property type="entry name" value="GLYCEROPHOSPHORYL DIESTER PHOSPHODIESTERASE"/>
    <property type="match status" value="1"/>
</dbReference>
<dbReference type="GO" id="GO:0006629">
    <property type="term" value="P:lipid metabolic process"/>
    <property type="evidence" value="ECO:0007669"/>
    <property type="project" value="InterPro"/>
</dbReference>
<reference evidence="10 11" key="1">
    <citation type="journal article" date="2012" name="J. Bacteriol.">
        <title>Genome Sequence of Idiomarina xiamenensis Type Strain 10-D-4.</title>
        <authorList>
            <person name="Lai Q."/>
            <person name="Wang L."/>
            <person name="Wang W."/>
            <person name="Shao Z."/>
        </authorList>
    </citation>
    <scope>NUCLEOTIDE SEQUENCE [LARGE SCALE GENOMIC DNA]</scope>
    <source>
        <strain evidence="10 11">10-D-4</strain>
    </source>
</reference>
<dbReference type="OrthoDB" id="9795622at2"/>